<dbReference type="SUPFAM" id="SSF54909">
    <property type="entry name" value="Dimeric alpha+beta barrel"/>
    <property type="match status" value="1"/>
</dbReference>
<dbReference type="InterPro" id="IPR011008">
    <property type="entry name" value="Dimeric_a/b-barrel"/>
</dbReference>
<evidence type="ECO:0000313" key="2">
    <source>
        <dbReference type="EMBL" id="SMF12992.1"/>
    </source>
</evidence>
<dbReference type="PANTHER" id="PTHR33336:SF15">
    <property type="entry name" value="ABM DOMAIN-CONTAINING PROTEIN"/>
    <property type="match status" value="1"/>
</dbReference>
<keyword evidence="3" id="KW-1185">Reference proteome</keyword>
<dbReference type="Proteomes" id="UP000192903">
    <property type="component" value="Unassembled WGS sequence"/>
</dbReference>
<dbReference type="PANTHER" id="PTHR33336">
    <property type="entry name" value="QUINOL MONOOXYGENASE YGIN-RELATED"/>
    <property type="match status" value="1"/>
</dbReference>
<dbReference type="EMBL" id="FXAF01000002">
    <property type="protein sequence ID" value="SMF12992.1"/>
    <property type="molecule type" value="Genomic_DNA"/>
</dbReference>
<dbReference type="RefSeq" id="WP_085420717.1">
    <property type="nucleotide sequence ID" value="NZ_FXAF01000002.1"/>
</dbReference>
<name>A0A1X7DCY2_9HYPH</name>
<dbReference type="Gene3D" id="3.30.70.100">
    <property type="match status" value="1"/>
</dbReference>
<gene>
    <name evidence="2" type="ORF">SAMN02982989_5386</name>
</gene>
<evidence type="ECO:0000313" key="3">
    <source>
        <dbReference type="Proteomes" id="UP000192903"/>
    </source>
</evidence>
<keyword evidence="2" id="KW-0560">Oxidoreductase</keyword>
<dbReference type="GO" id="GO:0004497">
    <property type="term" value="F:monooxygenase activity"/>
    <property type="evidence" value="ECO:0007669"/>
    <property type="project" value="UniProtKB-KW"/>
</dbReference>
<protein>
    <submittedName>
        <fullName evidence="2">Quinol monooxygenase YgiN</fullName>
    </submittedName>
</protein>
<dbReference type="InterPro" id="IPR007138">
    <property type="entry name" value="ABM_dom"/>
</dbReference>
<dbReference type="Pfam" id="PF03992">
    <property type="entry name" value="ABM"/>
    <property type="match status" value="1"/>
</dbReference>
<dbReference type="PROSITE" id="PS51725">
    <property type="entry name" value="ABM"/>
    <property type="match status" value="1"/>
</dbReference>
<dbReference type="AlphaFoldDB" id="A0A1X7DCY2"/>
<organism evidence="2 3">
    <name type="scientific">Xaviernesmea oryzae</name>
    <dbReference type="NCBI Taxonomy" id="464029"/>
    <lineage>
        <taxon>Bacteria</taxon>
        <taxon>Pseudomonadati</taxon>
        <taxon>Pseudomonadota</taxon>
        <taxon>Alphaproteobacteria</taxon>
        <taxon>Hyphomicrobiales</taxon>
        <taxon>Rhizobiaceae</taxon>
        <taxon>Rhizobium/Agrobacterium group</taxon>
        <taxon>Xaviernesmea</taxon>
    </lineage>
</organism>
<reference evidence="3" key="1">
    <citation type="submission" date="2017-04" db="EMBL/GenBank/DDBJ databases">
        <authorList>
            <person name="Varghese N."/>
            <person name="Submissions S."/>
        </authorList>
    </citation>
    <scope>NUCLEOTIDE SEQUENCE [LARGE SCALE GENOMIC DNA]</scope>
    <source>
        <strain evidence="3">B4P</strain>
    </source>
</reference>
<evidence type="ECO:0000259" key="1">
    <source>
        <dbReference type="PROSITE" id="PS51725"/>
    </source>
</evidence>
<keyword evidence="2" id="KW-0503">Monooxygenase</keyword>
<sequence>MIVISGTMTCKEENFAALKAAARVVTTLSADEEGCITYRFAEDLRSPFTLNFFEEWDSNGAVEAHKSSDHYRVFKATLASLPEIRRDVKTYDIATKSGDPA</sequence>
<dbReference type="OrthoDB" id="287932at2"/>
<accession>A0A1X7DCY2</accession>
<proteinExistence type="predicted"/>
<dbReference type="STRING" id="464029.SAMN02982989_5386"/>
<feature type="domain" description="ABM" evidence="1">
    <location>
        <begin position="2"/>
        <end position="93"/>
    </location>
</feature>
<dbReference type="InterPro" id="IPR050744">
    <property type="entry name" value="AI-2_Isomerase_LsrG"/>
</dbReference>